<dbReference type="InterPro" id="IPR000086">
    <property type="entry name" value="NUDIX_hydrolase_dom"/>
</dbReference>
<comment type="caution">
    <text evidence="4">The sequence shown here is derived from an EMBL/GenBank/DDBJ whole genome shotgun (WGS) entry which is preliminary data.</text>
</comment>
<dbReference type="CDD" id="cd18880">
    <property type="entry name" value="NUDIX_ADPRase"/>
    <property type="match status" value="1"/>
</dbReference>
<name>A0A0L8AI47_9BACT</name>
<dbReference type="EMBL" id="JSVA01000018">
    <property type="protein sequence ID" value="KOF01825.1"/>
    <property type="molecule type" value="Genomic_DNA"/>
</dbReference>
<gene>
    <name evidence="4" type="ORF">OB69_15930</name>
</gene>
<protein>
    <submittedName>
        <fullName evidence="4">NUDIX hydrolase</fullName>
    </submittedName>
</protein>
<reference evidence="5" key="1">
    <citation type="submission" date="2014-11" db="EMBL/GenBank/DDBJ databases">
        <title>Genome sequencing of Roseivirga sp. D-25.</title>
        <authorList>
            <person name="Selvaratnam C."/>
            <person name="Thevarajoo S."/>
            <person name="Goh K.M."/>
            <person name="Eee R."/>
            <person name="Chan K.-G."/>
            <person name="Chong C.S."/>
        </authorList>
    </citation>
    <scope>NUCLEOTIDE SEQUENCE [LARGE SCALE GENOMIC DNA]</scope>
    <source>
        <strain evidence="5">D-25</strain>
    </source>
</reference>
<keyword evidence="2 4" id="KW-0378">Hydrolase</keyword>
<dbReference type="PROSITE" id="PS51462">
    <property type="entry name" value="NUDIX"/>
    <property type="match status" value="1"/>
</dbReference>
<evidence type="ECO:0000256" key="1">
    <source>
        <dbReference type="ARBA" id="ARBA00001946"/>
    </source>
</evidence>
<dbReference type="OrthoDB" id="9810648at2"/>
<dbReference type="AlphaFoldDB" id="A0A0L8AI47"/>
<dbReference type="Gene3D" id="3.90.79.10">
    <property type="entry name" value="Nucleoside Triphosphate Pyrophosphohydrolase"/>
    <property type="match status" value="1"/>
</dbReference>
<dbReference type="InterPro" id="IPR015797">
    <property type="entry name" value="NUDIX_hydrolase-like_dom_sf"/>
</dbReference>
<comment type="cofactor">
    <cofactor evidence="1">
        <name>Mg(2+)</name>
        <dbReference type="ChEBI" id="CHEBI:18420"/>
    </cofactor>
</comment>
<evidence type="ECO:0000313" key="5">
    <source>
        <dbReference type="Proteomes" id="UP000036908"/>
    </source>
</evidence>
<evidence type="ECO:0000256" key="2">
    <source>
        <dbReference type="ARBA" id="ARBA00022801"/>
    </source>
</evidence>
<dbReference type="RefSeq" id="WP_053224738.1">
    <property type="nucleotide sequence ID" value="NZ_JSVA01000018.1"/>
</dbReference>
<evidence type="ECO:0000313" key="4">
    <source>
        <dbReference type="EMBL" id="KOF01825.1"/>
    </source>
</evidence>
<accession>A0A0L8AI47</accession>
<dbReference type="Pfam" id="PF00293">
    <property type="entry name" value="NUDIX"/>
    <property type="match status" value="1"/>
</dbReference>
<evidence type="ECO:0000259" key="3">
    <source>
        <dbReference type="PROSITE" id="PS51462"/>
    </source>
</evidence>
<dbReference type="PATRIC" id="fig|1566026.4.peg.1506"/>
<organism evidence="4 5">
    <name type="scientific">Roseivirga seohaensis subsp. aquiponti</name>
    <dbReference type="NCBI Taxonomy" id="1566026"/>
    <lineage>
        <taxon>Bacteria</taxon>
        <taxon>Pseudomonadati</taxon>
        <taxon>Bacteroidota</taxon>
        <taxon>Cytophagia</taxon>
        <taxon>Cytophagales</taxon>
        <taxon>Roseivirgaceae</taxon>
        <taxon>Roseivirga</taxon>
    </lineage>
</organism>
<dbReference type="PANTHER" id="PTHR43046:SF14">
    <property type="entry name" value="MUTT_NUDIX FAMILY PROTEIN"/>
    <property type="match status" value="1"/>
</dbReference>
<dbReference type="GO" id="GO:0016787">
    <property type="term" value="F:hydrolase activity"/>
    <property type="evidence" value="ECO:0007669"/>
    <property type="project" value="UniProtKB-KW"/>
</dbReference>
<dbReference type="PANTHER" id="PTHR43046">
    <property type="entry name" value="GDP-MANNOSE MANNOSYL HYDROLASE"/>
    <property type="match status" value="1"/>
</dbReference>
<dbReference type="PROSITE" id="PS00893">
    <property type="entry name" value="NUDIX_BOX"/>
    <property type="match status" value="1"/>
</dbReference>
<feature type="domain" description="Nudix hydrolase" evidence="3">
    <location>
        <begin position="16"/>
        <end position="148"/>
    </location>
</feature>
<dbReference type="Proteomes" id="UP000036908">
    <property type="component" value="Unassembled WGS sequence"/>
</dbReference>
<keyword evidence="5" id="KW-1185">Reference proteome</keyword>
<sequence>MDSLESKIKSNYGEKLRVRVCGICITDEGLLMVHHTALGKGGSLWAPPGGGMEYGESAHEALKREFMEETHLDIDVERFLFVHEYLDPPLHGIELFFEVRITGGNLKKGTDPEMEANAQIITQVEFKSLPEIQQLPTAHLHYAIQKISNFESLLSRTGYLKNK</sequence>
<dbReference type="InterPro" id="IPR020084">
    <property type="entry name" value="NUDIX_hydrolase_CS"/>
</dbReference>
<dbReference type="SUPFAM" id="SSF55811">
    <property type="entry name" value="Nudix"/>
    <property type="match status" value="1"/>
</dbReference>
<proteinExistence type="predicted"/>